<name>A0A9J6EFE0_RHIMP</name>
<evidence type="ECO:0000313" key="2">
    <source>
        <dbReference type="Proteomes" id="UP000821866"/>
    </source>
</evidence>
<dbReference type="EMBL" id="JABSTU010000004">
    <property type="protein sequence ID" value="KAH8033012.1"/>
    <property type="molecule type" value="Genomic_DNA"/>
</dbReference>
<proteinExistence type="predicted"/>
<dbReference type="AlphaFoldDB" id="A0A9J6EFE0"/>
<organism evidence="1 2">
    <name type="scientific">Rhipicephalus microplus</name>
    <name type="common">Cattle tick</name>
    <name type="synonym">Boophilus microplus</name>
    <dbReference type="NCBI Taxonomy" id="6941"/>
    <lineage>
        <taxon>Eukaryota</taxon>
        <taxon>Metazoa</taxon>
        <taxon>Ecdysozoa</taxon>
        <taxon>Arthropoda</taxon>
        <taxon>Chelicerata</taxon>
        <taxon>Arachnida</taxon>
        <taxon>Acari</taxon>
        <taxon>Parasitiformes</taxon>
        <taxon>Ixodida</taxon>
        <taxon>Ixodoidea</taxon>
        <taxon>Ixodidae</taxon>
        <taxon>Rhipicephalinae</taxon>
        <taxon>Rhipicephalus</taxon>
        <taxon>Boophilus</taxon>
    </lineage>
</organism>
<sequence>MSLDFMVVAASLIVDTVRRDGPGILKDTRFYENIVKVARGNKYVIHGDPVYPLKPLLLKPYGGARLQLHQTHFNKCMSTVRQAVELGIGKVAADFAL</sequence>
<evidence type="ECO:0000313" key="1">
    <source>
        <dbReference type="EMBL" id="KAH8033012.1"/>
    </source>
</evidence>
<comment type="caution">
    <text evidence="1">The sequence shown here is derived from an EMBL/GenBank/DDBJ whole genome shotgun (WGS) entry which is preliminary data.</text>
</comment>
<accession>A0A9J6EFE0</accession>
<gene>
    <name evidence="1" type="ORF">HPB51_005031</name>
</gene>
<protein>
    <recommendedName>
        <fullName evidence="3">DDE Tnp4 domain-containing protein</fullName>
    </recommendedName>
</protein>
<evidence type="ECO:0008006" key="3">
    <source>
        <dbReference type="Google" id="ProtNLM"/>
    </source>
</evidence>
<reference evidence="1" key="1">
    <citation type="journal article" date="2020" name="Cell">
        <title>Large-Scale Comparative Analyses of Tick Genomes Elucidate Their Genetic Diversity and Vector Capacities.</title>
        <authorList>
            <consortium name="Tick Genome and Microbiome Consortium (TIGMIC)"/>
            <person name="Jia N."/>
            <person name="Wang J."/>
            <person name="Shi W."/>
            <person name="Du L."/>
            <person name="Sun Y."/>
            <person name="Zhan W."/>
            <person name="Jiang J.F."/>
            <person name="Wang Q."/>
            <person name="Zhang B."/>
            <person name="Ji P."/>
            <person name="Bell-Sakyi L."/>
            <person name="Cui X.M."/>
            <person name="Yuan T.T."/>
            <person name="Jiang B.G."/>
            <person name="Yang W.F."/>
            <person name="Lam T.T."/>
            <person name="Chang Q.C."/>
            <person name="Ding S.J."/>
            <person name="Wang X.J."/>
            <person name="Zhu J.G."/>
            <person name="Ruan X.D."/>
            <person name="Zhao L."/>
            <person name="Wei J.T."/>
            <person name="Ye R.Z."/>
            <person name="Que T.C."/>
            <person name="Du C.H."/>
            <person name="Zhou Y.H."/>
            <person name="Cheng J.X."/>
            <person name="Dai P.F."/>
            <person name="Guo W.B."/>
            <person name="Han X.H."/>
            <person name="Huang E.J."/>
            <person name="Li L.F."/>
            <person name="Wei W."/>
            <person name="Gao Y.C."/>
            <person name="Liu J.Z."/>
            <person name="Shao H.Z."/>
            <person name="Wang X."/>
            <person name="Wang C.C."/>
            <person name="Yang T.C."/>
            <person name="Huo Q.B."/>
            <person name="Li W."/>
            <person name="Chen H.Y."/>
            <person name="Chen S.E."/>
            <person name="Zhou L.G."/>
            <person name="Ni X.B."/>
            <person name="Tian J.H."/>
            <person name="Sheng Y."/>
            <person name="Liu T."/>
            <person name="Pan Y.S."/>
            <person name="Xia L.Y."/>
            <person name="Li J."/>
            <person name="Zhao F."/>
            <person name="Cao W.C."/>
        </authorList>
    </citation>
    <scope>NUCLEOTIDE SEQUENCE</scope>
    <source>
        <strain evidence="1">Rmic-2018</strain>
    </source>
</reference>
<keyword evidence="2" id="KW-1185">Reference proteome</keyword>
<dbReference type="Proteomes" id="UP000821866">
    <property type="component" value="Chromosome 2"/>
</dbReference>
<reference evidence="1" key="2">
    <citation type="submission" date="2021-09" db="EMBL/GenBank/DDBJ databases">
        <authorList>
            <person name="Jia N."/>
            <person name="Wang J."/>
            <person name="Shi W."/>
            <person name="Du L."/>
            <person name="Sun Y."/>
            <person name="Zhan W."/>
            <person name="Jiang J."/>
            <person name="Wang Q."/>
            <person name="Zhang B."/>
            <person name="Ji P."/>
            <person name="Sakyi L.B."/>
            <person name="Cui X."/>
            <person name="Yuan T."/>
            <person name="Jiang B."/>
            <person name="Yang W."/>
            <person name="Lam T.T.-Y."/>
            <person name="Chang Q."/>
            <person name="Ding S."/>
            <person name="Wang X."/>
            <person name="Zhu J."/>
            <person name="Ruan X."/>
            <person name="Zhao L."/>
            <person name="Wei J."/>
            <person name="Que T."/>
            <person name="Du C."/>
            <person name="Cheng J."/>
            <person name="Dai P."/>
            <person name="Han X."/>
            <person name="Huang E."/>
            <person name="Gao Y."/>
            <person name="Liu J."/>
            <person name="Shao H."/>
            <person name="Ye R."/>
            <person name="Li L."/>
            <person name="Wei W."/>
            <person name="Wang X."/>
            <person name="Wang C."/>
            <person name="Huo Q."/>
            <person name="Li W."/>
            <person name="Guo W."/>
            <person name="Chen H."/>
            <person name="Chen S."/>
            <person name="Zhou L."/>
            <person name="Zhou L."/>
            <person name="Ni X."/>
            <person name="Tian J."/>
            <person name="Zhou Y."/>
            <person name="Sheng Y."/>
            <person name="Liu T."/>
            <person name="Pan Y."/>
            <person name="Xia L."/>
            <person name="Li J."/>
            <person name="Zhao F."/>
            <person name="Cao W."/>
        </authorList>
    </citation>
    <scope>NUCLEOTIDE SEQUENCE</scope>
    <source>
        <strain evidence="1">Rmic-2018</strain>
        <tissue evidence="1">Larvae</tissue>
    </source>
</reference>